<sequence length="442" mass="50668">MGISKEIDRFGACMTCSSIWSVRVLVTKLAKACPQYRNLVTQVLVDDPMILEKTIHIQFKKLIVDPWEVIRVSHPHYLSRPLLIMVNIFNGGDPEVNDEFIGLIRDYSQARQNSPLLWLICSYSEPSLWRRLVQAAYPNWCELWRVSLTDAEAQKDTRYLLDEGFRKIRNRHNIDDTEPWPSEEQASMLTKAMSGIPYFVDAVLKFIDCGRGKPQDQVKLCLKYVDGIPDSSVSAPFRTVDYFYNQFISNLPLDIQPDALRILETLDNARLCHNMDLRIVAHLLGMGQSRLYYVLDGFHSVLQIPPPESPNLEIIPQTAELGTFVGFLERRYSGSSIFFQSLSRILASYPTRSSALKAMRWTPSKPINHFHTVGRLMETAQSLSWIYRPTSSSSPGDPVVYDHIRDFDFRRIASGFRTDALCHTFLQWLFVSVLSPRRIGLG</sequence>
<organism evidence="1 2">
    <name type="scientific">Macrolepiota fuliginosa MF-IS2</name>
    <dbReference type="NCBI Taxonomy" id="1400762"/>
    <lineage>
        <taxon>Eukaryota</taxon>
        <taxon>Fungi</taxon>
        <taxon>Dikarya</taxon>
        <taxon>Basidiomycota</taxon>
        <taxon>Agaricomycotina</taxon>
        <taxon>Agaricomycetes</taxon>
        <taxon>Agaricomycetidae</taxon>
        <taxon>Agaricales</taxon>
        <taxon>Agaricineae</taxon>
        <taxon>Agaricaceae</taxon>
        <taxon>Macrolepiota</taxon>
    </lineage>
</organism>
<dbReference type="EMBL" id="MU151130">
    <property type="protein sequence ID" value="KAF9449453.1"/>
    <property type="molecule type" value="Genomic_DNA"/>
</dbReference>
<comment type="caution">
    <text evidence="1">The sequence shown here is derived from an EMBL/GenBank/DDBJ whole genome shotgun (WGS) entry which is preliminary data.</text>
</comment>
<proteinExistence type="predicted"/>
<keyword evidence="2" id="KW-1185">Reference proteome</keyword>
<dbReference type="AlphaFoldDB" id="A0A9P6C5Q2"/>
<protein>
    <submittedName>
        <fullName evidence="1">Uncharacterized protein</fullName>
    </submittedName>
</protein>
<name>A0A9P6C5Q2_9AGAR</name>
<accession>A0A9P6C5Q2</accession>
<gene>
    <name evidence="1" type="ORF">P691DRAFT_566228</name>
</gene>
<evidence type="ECO:0000313" key="1">
    <source>
        <dbReference type="EMBL" id="KAF9449453.1"/>
    </source>
</evidence>
<evidence type="ECO:0000313" key="2">
    <source>
        <dbReference type="Proteomes" id="UP000807342"/>
    </source>
</evidence>
<dbReference type="OrthoDB" id="5967843at2759"/>
<dbReference type="Proteomes" id="UP000807342">
    <property type="component" value="Unassembled WGS sequence"/>
</dbReference>
<reference evidence="1" key="1">
    <citation type="submission" date="2020-11" db="EMBL/GenBank/DDBJ databases">
        <authorList>
            <consortium name="DOE Joint Genome Institute"/>
            <person name="Ahrendt S."/>
            <person name="Riley R."/>
            <person name="Andreopoulos W."/>
            <person name="Labutti K."/>
            <person name="Pangilinan J."/>
            <person name="Ruiz-Duenas F.J."/>
            <person name="Barrasa J.M."/>
            <person name="Sanchez-Garcia M."/>
            <person name="Camarero S."/>
            <person name="Miyauchi S."/>
            <person name="Serrano A."/>
            <person name="Linde D."/>
            <person name="Babiker R."/>
            <person name="Drula E."/>
            <person name="Ayuso-Fernandez I."/>
            <person name="Pacheco R."/>
            <person name="Padilla G."/>
            <person name="Ferreira P."/>
            <person name="Barriuso J."/>
            <person name="Kellner H."/>
            <person name="Castanera R."/>
            <person name="Alfaro M."/>
            <person name="Ramirez L."/>
            <person name="Pisabarro A.G."/>
            <person name="Kuo A."/>
            <person name="Tritt A."/>
            <person name="Lipzen A."/>
            <person name="He G."/>
            <person name="Yan M."/>
            <person name="Ng V."/>
            <person name="Cullen D."/>
            <person name="Martin F."/>
            <person name="Rosso M.-N."/>
            <person name="Henrissat B."/>
            <person name="Hibbett D."/>
            <person name="Martinez A.T."/>
            <person name="Grigoriev I.V."/>
        </authorList>
    </citation>
    <scope>NUCLEOTIDE SEQUENCE</scope>
    <source>
        <strain evidence="1">MF-IS2</strain>
    </source>
</reference>